<protein>
    <submittedName>
        <fullName evidence="1">Uncharacterized protein</fullName>
    </submittedName>
</protein>
<sequence>MKAGGLLLALALAGCAELRQAPPAGPPVDLVQAGQGRGDQGRDAITAAAAAFADRGRGLAGQPEAAARAVAQLEFATEELRRNPRFAPIPDGVRREMLLARTEARDALGIAEAAPSEQVVGALLAAARALPAGMAAAAARARPAPLFRPGGERSVARLAEIGPLPQASIATALLGRQLERLDAESSWVGALPDETGGSRITTFGLGGNQGLGY</sequence>
<comment type="caution">
    <text evidence="1">The sequence shown here is derived from an EMBL/GenBank/DDBJ whole genome shotgun (WGS) entry which is preliminary data.</text>
</comment>
<proteinExistence type="predicted"/>
<gene>
    <name evidence="1" type="ORF">QWZ14_23045</name>
</gene>
<evidence type="ECO:0000313" key="2">
    <source>
        <dbReference type="Proteomes" id="UP001529369"/>
    </source>
</evidence>
<dbReference type="EMBL" id="JAUFPN010000191">
    <property type="protein sequence ID" value="MDN3567266.1"/>
    <property type="molecule type" value="Genomic_DNA"/>
</dbReference>
<reference evidence="2" key="1">
    <citation type="journal article" date="2019" name="Int. J. Syst. Evol. Microbiol.">
        <title>The Global Catalogue of Microorganisms (GCM) 10K type strain sequencing project: providing services to taxonomists for standard genome sequencing and annotation.</title>
        <authorList>
            <consortium name="The Broad Institute Genomics Platform"/>
            <consortium name="The Broad Institute Genome Sequencing Center for Infectious Disease"/>
            <person name="Wu L."/>
            <person name="Ma J."/>
        </authorList>
    </citation>
    <scope>NUCLEOTIDE SEQUENCE [LARGE SCALE GENOMIC DNA]</scope>
    <source>
        <strain evidence="2">CECT 7131</strain>
    </source>
</reference>
<name>A0ABT8ACI2_9PROT</name>
<organism evidence="1 2">
    <name type="scientific">Paeniroseomonas aquatica</name>
    <dbReference type="NCBI Taxonomy" id="373043"/>
    <lineage>
        <taxon>Bacteria</taxon>
        <taxon>Pseudomonadati</taxon>
        <taxon>Pseudomonadota</taxon>
        <taxon>Alphaproteobacteria</taxon>
        <taxon>Acetobacterales</taxon>
        <taxon>Acetobacteraceae</taxon>
        <taxon>Paeniroseomonas</taxon>
    </lineage>
</organism>
<evidence type="ECO:0000313" key="1">
    <source>
        <dbReference type="EMBL" id="MDN3567266.1"/>
    </source>
</evidence>
<keyword evidence="2" id="KW-1185">Reference proteome</keyword>
<accession>A0ABT8ACI2</accession>
<dbReference type="Proteomes" id="UP001529369">
    <property type="component" value="Unassembled WGS sequence"/>
</dbReference>
<dbReference type="PROSITE" id="PS51257">
    <property type="entry name" value="PROKAR_LIPOPROTEIN"/>
    <property type="match status" value="1"/>
</dbReference>
<dbReference type="RefSeq" id="WP_290319287.1">
    <property type="nucleotide sequence ID" value="NZ_JAUFPN010000191.1"/>
</dbReference>